<name>A0A2X4WFX9_SALER</name>
<feature type="transmembrane region" description="Helical" evidence="1">
    <location>
        <begin position="204"/>
        <end position="224"/>
    </location>
</feature>
<evidence type="ECO:0000259" key="2">
    <source>
        <dbReference type="Pfam" id="PF01757"/>
    </source>
</evidence>
<dbReference type="AlphaFoldDB" id="A0A2X4WFX9"/>
<feature type="domain" description="Acyltransferase 3" evidence="2">
    <location>
        <begin position="6"/>
        <end position="343"/>
    </location>
</feature>
<gene>
    <name evidence="3" type="ORF">NCTC7307_01745</name>
</gene>
<dbReference type="GO" id="GO:0000271">
    <property type="term" value="P:polysaccharide biosynthetic process"/>
    <property type="evidence" value="ECO:0007669"/>
    <property type="project" value="TreeGrafter"/>
</dbReference>
<dbReference type="Proteomes" id="UP000248731">
    <property type="component" value="Chromosome 1"/>
</dbReference>
<feature type="transmembrane region" description="Helical" evidence="1">
    <location>
        <begin position="327"/>
        <end position="349"/>
    </location>
</feature>
<dbReference type="InterPro" id="IPR050879">
    <property type="entry name" value="Acyltransferase_3"/>
</dbReference>
<accession>A0A2X4WFX9</accession>
<keyword evidence="1" id="KW-0812">Transmembrane</keyword>
<feature type="transmembrane region" description="Helical" evidence="1">
    <location>
        <begin position="86"/>
        <end position="107"/>
    </location>
</feature>
<dbReference type="EMBL" id="LS483466">
    <property type="protein sequence ID" value="SQI22574.1"/>
    <property type="molecule type" value="Genomic_DNA"/>
</dbReference>
<reference evidence="3 4" key="1">
    <citation type="submission" date="2018-06" db="EMBL/GenBank/DDBJ databases">
        <authorList>
            <consortium name="Pathogen Informatics"/>
            <person name="Doyle S."/>
        </authorList>
    </citation>
    <scope>NUCLEOTIDE SEQUENCE [LARGE SCALE GENOMIC DNA]</scope>
    <source>
        <strain evidence="3 4">NCTC7307</strain>
    </source>
</reference>
<feature type="transmembrane region" description="Helical" evidence="1">
    <location>
        <begin position="292"/>
        <end position="315"/>
    </location>
</feature>
<feature type="transmembrane region" description="Helical" evidence="1">
    <location>
        <begin position="9"/>
        <end position="27"/>
    </location>
</feature>
<feature type="transmembrane region" description="Helical" evidence="1">
    <location>
        <begin position="142"/>
        <end position="161"/>
    </location>
</feature>
<keyword evidence="3" id="KW-0808">Transferase</keyword>
<feature type="transmembrane region" description="Helical" evidence="1">
    <location>
        <begin position="166"/>
        <end position="184"/>
    </location>
</feature>
<dbReference type="InterPro" id="IPR002656">
    <property type="entry name" value="Acyl_transf_3_dom"/>
</dbReference>
<dbReference type="PANTHER" id="PTHR23028">
    <property type="entry name" value="ACETYLTRANSFERASE"/>
    <property type="match status" value="1"/>
</dbReference>
<feature type="transmembrane region" description="Helical" evidence="1">
    <location>
        <begin position="42"/>
        <end position="65"/>
    </location>
</feature>
<dbReference type="GO" id="GO:0016747">
    <property type="term" value="F:acyltransferase activity, transferring groups other than amino-acyl groups"/>
    <property type="evidence" value="ECO:0007669"/>
    <property type="project" value="InterPro"/>
</dbReference>
<protein>
    <submittedName>
        <fullName evidence="3">Acetyltransferase family protein</fullName>
    </submittedName>
</protein>
<keyword evidence="4" id="KW-1185">Reference proteome</keyword>
<keyword evidence="1" id="KW-1133">Transmembrane helix</keyword>
<evidence type="ECO:0000313" key="4">
    <source>
        <dbReference type="Proteomes" id="UP000248731"/>
    </source>
</evidence>
<keyword evidence="1" id="KW-0472">Membrane</keyword>
<evidence type="ECO:0000256" key="1">
    <source>
        <dbReference type="SAM" id="Phobius"/>
    </source>
</evidence>
<organism evidence="3 4">
    <name type="scientific">Salmonella enterica subsp. arizonae</name>
    <dbReference type="NCBI Taxonomy" id="59203"/>
    <lineage>
        <taxon>Bacteria</taxon>
        <taxon>Pseudomonadati</taxon>
        <taxon>Pseudomonadota</taxon>
        <taxon>Gammaproteobacteria</taxon>
        <taxon>Enterobacterales</taxon>
        <taxon>Enterobacteriaceae</taxon>
        <taxon>Salmonella</taxon>
    </lineage>
</organism>
<dbReference type="Pfam" id="PF01757">
    <property type="entry name" value="Acyl_transf_3"/>
    <property type="match status" value="1"/>
</dbReference>
<feature type="transmembrane region" description="Helical" evidence="1">
    <location>
        <begin position="236"/>
        <end position="255"/>
    </location>
</feature>
<dbReference type="GO" id="GO:0016020">
    <property type="term" value="C:membrane"/>
    <property type="evidence" value="ECO:0007669"/>
    <property type="project" value="TreeGrafter"/>
</dbReference>
<proteinExistence type="predicted"/>
<feature type="transmembrane region" description="Helical" evidence="1">
    <location>
        <begin position="261"/>
        <end position="280"/>
    </location>
</feature>
<dbReference type="PANTHER" id="PTHR23028:SF131">
    <property type="entry name" value="BLR2367 PROTEIN"/>
    <property type="match status" value="1"/>
</dbReference>
<evidence type="ECO:0000313" key="3">
    <source>
        <dbReference type="EMBL" id="SQI22574.1"/>
    </source>
</evidence>
<sequence>MNKRIESLQALRGIAAILVMLFHYRFYLRGQDESGTTIWDALFGWGIIGVDIFFIISGFIMVYTTQNYTQCLFSTKRFLINRAIRILPMYYIGLLITFLLSGAMSTFHYPEKVQNLLSALTFTVYRTDIIPHYIDDGGMYNIRWTLNYEVYFYIVFSVCLLVKHRLLALIGFSALTTCLIPAIAGFQPTTSIQGYQFHSPTLGLLTNPVFLEFIIGAIVGYLYLNLKNIKSSTKSQIIASFISLSLFMYIIYGIYNESLRALNIESTIILGMFILFISLADPLLKKYTPQILTYLGDISFSLYLLHGAIGIAVMKRMGPVEISNYKGIPTVVIAIFLSIFISHLTHKYIEIRLTSKLKKRILPVSSFRQKPYNVAN</sequence>